<dbReference type="SUPFAM" id="SSF63380">
    <property type="entry name" value="Riboflavin synthase domain-like"/>
    <property type="match status" value="2"/>
</dbReference>
<evidence type="ECO:0000313" key="13">
    <source>
        <dbReference type="Proteomes" id="UP001589836"/>
    </source>
</evidence>
<dbReference type="GO" id="GO:0004746">
    <property type="term" value="F:riboflavin synthase activity"/>
    <property type="evidence" value="ECO:0007669"/>
    <property type="project" value="UniProtKB-EC"/>
</dbReference>
<dbReference type="NCBIfam" id="NF009566">
    <property type="entry name" value="PRK13020.1"/>
    <property type="match status" value="1"/>
</dbReference>
<feature type="repeat" description="Lumazine-binding" evidence="10">
    <location>
        <begin position="97"/>
        <end position="193"/>
    </location>
</feature>
<evidence type="ECO:0000256" key="5">
    <source>
        <dbReference type="ARBA" id="ARBA00013950"/>
    </source>
</evidence>
<gene>
    <name evidence="12" type="primary">ribE</name>
    <name evidence="12" type="ORF">ACFFGV_16045</name>
</gene>
<reference evidence="12 13" key="1">
    <citation type="submission" date="2024-09" db="EMBL/GenBank/DDBJ databases">
        <authorList>
            <person name="Sun Q."/>
            <person name="Mori K."/>
        </authorList>
    </citation>
    <scope>NUCLEOTIDE SEQUENCE [LARGE SCALE GENOMIC DNA]</scope>
    <source>
        <strain evidence="12 13">NCAIM B.02529</strain>
    </source>
</reference>
<dbReference type="InterPro" id="IPR017938">
    <property type="entry name" value="Riboflavin_synthase-like_b-brl"/>
</dbReference>
<accession>A0ABV6LS01</accession>
<dbReference type="InterPro" id="IPR001783">
    <property type="entry name" value="Lumazine-bd"/>
</dbReference>
<evidence type="ECO:0000256" key="3">
    <source>
        <dbReference type="ARBA" id="ARBA00004887"/>
    </source>
</evidence>
<protein>
    <recommendedName>
        <fullName evidence="5 9">Riboflavin synthase</fullName>
        <ecNumber evidence="4 9">2.5.1.9</ecNumber>
    </recommendedName>
</protein>
<keyword evidence="7 12" id="KW-0808">Transferase</keyword>
<evidence type="ECO:0000256" key="8">
    <source>
        <dbReference type="ARBA" id="ARBA00022737"/>
    </source>
</evidence>
<feature type="domain" description="Lumazine-binding" evidence="11">
    <location>
        <begin position="1"/>
        <end position="96"/>
    </location>
</feature>
<evidence type="ECO:0000256" key="10">
    <source>
        <dbReference type="PROSITE-ProRule" id="PRU00524"/>
    </source>
</evidence>
<dbReference type="NCBIfam" id="NF006767">
    <property type="entry name" value="PRK09289.1"/>
    <property type="match status" value="1"/>
</dbReference>
<evidence type="ECO:0000256" key="9">
    <source>
        <dbReference type="NCBIfam" id="TIGR00187"/>
    </source>
</evidence>
<dbReference type="Pfam" id="PF00677">
    <property type="entry name" value="Lum_binding"/>
    <property type="match status" value="2"/>
</dbReference>
<comment type="catalytic activity">
    <reaction evidence="1">
        <text>2 6,7-dimethyl-8-(1-D-ribityl)lumazine + H(+) = 5-amino-6-(D-ribitylamino)uracil + riboflavin</text>
        <dbReference type="Rhea" id="RHEA:20772"/>
        <dbReference type="ChEBI" id="CHEBI:15378"/>
        <dbReference type="ChEBI" id="CHEBI:15934"/>
        <dbReference type="ChEBI" id="CHEBI:57986"/>
        <dbReference type="ChEBI" id="CHEBI:58201"/>
        <dbReference type="EC" id="2.5.1.9"/>
    </reaction>
</comment>
<evidence type="ECO:0000259" key="11">
    <source>
        <dbReference type="PROSITE" id="PS51177"/>
    </source>
</evidence>
<evidence type="ECO:0000313" key="12">
    <source>
        <dbReference type="EMBL" id="MFC0525092.1"/>
    </source>
</evidence>
<keyword evidence="13" id="KW-1185">Reference proteome</keyword>
<comment type="pathway">
    <text evidence="3">Cofactor biosynthesis; riboflavin biosynthesis; riboflavin from 2-hydroxy-3-oxobutyl phosphate and 5-amino-6-(D-ribitylamino)uracil: step 2/2.</text>
</comment>
<name>A0ABV6LS01_9BACI</name>
<dbReference type="RefSeq" id="WP_377349894.1">
    <property type="nucleotide sequence ID" value="NZ_JBHLTP010000013.1"/>
</dbReference>
<dbReference type="NCBIfam" id="TIGR00187">
    <property type="entry name" value="ribE"/>
    <property type="match status" value="1"/>
</dbReference>
<dbReference type="InterPro" id="IPR026017">
    <property type="entry name" value="Lumazine-bd_dom"/>
</dbReference>
<dbReference type="EC" id="2.5.1.9" evidence="4 9"/>
<dbReference type="EMBL" id="JBHLTP010000013">
    <property type="protein sequence ID" value="MFC0525092.1"/>
    <property type="molecule type" value="Genomic_DNA"/>
</dbReference>
<keyword evidence="6" id="KW-0686">Riboflavin biosynthesis</keyword>
<organism evidence="12 13">
    <name type="scientific">Pontibacillus salicampi</name>
    <dbReference type="NCBI Taxonomy" id="1449801"/>
    <lineage>
        <taxon>Bacteria</taxon>
        <taxon>Bacillati</taxon>
        <taxon>Bacillota</taxon>
        <taxon>Bacilli</taxon>
        <taxon>Bacillales</taxon>
        <taxon>Bacillaceae</taxon>
        <taxon>Pontibacillus</taxon>
    </lineage>
</organism>
<dbReference type="PIRSF" id="PIRSF000498">
    <property type="entry name" value="Riboflavin_syn_A"/>
    <property type="match status" value="1"/>
</dbReference>
<dbReference type="PROSITE" id="PS51177">
    <property type="entry name" value="LUMAZINE_BIND"/>
    <property type="match status" value="2"/>
</dbReference>
<evidence type="ECO:0000256" key="6">
    <source>
        <dbReference type="ARBA" id="ARBA00022619"/>
    </source>
</evidence>
<dbReference type="Gene3D" id="2.40.30.20">
    <property type="match status" value="2"/>
</dbReference>
<dbReference type="Proteomes" id="UP001589836">
    <property type="component" value="Unassembled WGS sequence"/>
</dbReference>
<proteinExistence type="predicted"/>
<evidence type="ECO:0000256" key="1">
    <source>
        <dbReference type="ARBA" id="ARBA00000968"/>
    </source>
</evidence>
<comment type="function">
    <text evidence="2">Catalyzes the dismutation of two molecules of 6,7-dimethyl-8-ribityllumazine, resulting in the formation of riboflavin and 5-amino-6-(D-ribitylamino)uracil.</text>
</comment>
<evidence type="ECO:0000256" key="7">
    <source>
        <dbReference type="ARBA" id="ARBA00022679"/>
    </source>
</evidence>
<keyword evidence="8" id="KW-0677">Repeat</keyword>
<comment type="caution">
    <text evidence="12">The sequence shown here is derived from an EMBL/GenBank/DDBJ whole genome shotgun (WGS) entry which is preliminary data.</text>
</comment>
<dbReference type="PANTHER" id="PTHR21098">
    <property type="entry name" value="RIBOFLAVIN SYNTHASE ALPHA CHAIN"/>
    <property type="match status" value="1"/>
</dbReference>
<dbReference type="InterPro" id="IPR023366">
    <property type="entry name" value="ATP_synth_asu-like_sf"/>
</dbReference>
<feature type="repeat" description="Lumazine-binding" evidence="10">
    <location>
        <begin position="1"/>
        <end position="96"/>
    </location>
</feature>
<sequence>MFTGIVEEIGTLKRIKQGSESLELVVGAEKVLEDVHLGDSISVNGVCLTVTDFSSKEASFDVMPETYRATNLHELRIGSGVNLERAMQAGGRFGGHMMSGHVDGVGVITSRKAASNAIYYEIALDKEVMDYLVYKGSIGVDGTSLTVFGVGDQTVTISLIPHTVEYSVIGTKQAGDKVNIEIDILGKYVVNFLTKQSGQGGTTQSAITTSFLEENGFK</sequence>
<evidence type="ECO:0000256" key="4">
    <source>
        <dbReference type="ARBA" id="ARBA00012827"/>
    </source>
</evidence>
<dbReference type="CDD" id="cd00402">
    <property type="entry name" value="Riboflavin_synthase_like"/>
    <property type="match status" value="1"/>
</dbReference>
<feature type="domain" description="Lumazine-binding" evidence="11">
    <location>
        <begin position="97"/>
        <end position="193"/>
    </location>
</feature>
<dbReference type="PANTHER" id="PTHR21098:SF12">
    <property type="entry name" value="RIBOFLAVIN SYNTHASE"/>
    <property type="match status" value="1"/>
</dbReference>
<evidence type="ECO:0000256" key="2">
    <source>
        <dbReference type="ARBA" id="ARBA00002803"/>
    </source>
</evidence>